<accession>A0A4P9Z382</accession>
<feature type="transmembrane region" description="Helical" evidence="7">
    <location>
        <begin position="384"/>
        <end position="408"/>
    </location>
</feature>
<feature type="transmembrane region" description="Helical" evidence="7">
    <location>
        <begin position="420"/>
        <end position="441"/>
    </location>
</feature>
<dbReference type="Gene3D" id="1.20.1250.20">
    <property type="entry name" value="MFS general substrate transporter like domains"/>
    <property type="match status" value="1"/>
</dbReference>
<dbReference type="InterPro" id="IPR011701">
    <property type="entry name" value="MFS"/>
</dbReference>
<keyword evidence="7" id="KW-0472">Membrane</keyword>
<dbReference type="PANTHER" id="PTHR23523">
    <property type="match status" value="1"/>
</dbReference>
<evidence type="ECO:0000313" key="10">
    <source>
        <dbReference type="Proteomes" id="UP000278143"/>
    </source>
</evidence>
<keyword evidence="2" id="KW-0436">Ligase</keyword>
<feature type="transmembrane region" description="Helical" evidence="7">
    <location>
        <begin position="646"/>
        <end position="667"/>
    </location>
</feature>
<dbReference type="Pfam" id="PF07690">
    <property type="entry name" value="MFS_1"/>
    <property type="match status" value="1"/>
</dbReference>
<dbReference type="InterPro" id="IPR013155">
    <property type="entry name" value="M/V/L/I-tRNA-synth_anticd-bd"/>
</dbReference>
<keyword evidence="6" id="KW-0030">Aminoacyl-tRNA synthetase</keyword>
<comment type="subcellular location">
    <subcellularLocation>
        <location evidence="1">Membrane</location>
        <topology evidence="1">Multi-pass membrane protein</topology>
    </subcellularLocation>
</comment>
<feature type="transmembrane region" description="Helical" evidence="7">
    <location>
        <begin position="707"/>
        <end position="726"/>
    </location>
</feature>
<keyword evidence="5" id="KW-0648">Protein biosynthesis</keyword>
<feature type="transmembrane region" description="Helical" evidence="7">
    <location>
        <begin position="471"/>
        <end position="490"/>
    </location>
</feature>
<keyword evidence="7" id="KW-0812">Transmembrane</keyword>
<dbReference type="EMBL" id="KZ989290">
    <property type="protein sequence ID" value="RKP27007.1"/>
    <property type="molecule type" value="Genomic_DNA"/>
</dbReference>
<gene>
    <name evidence="9" type="ORF">SYNPS1DRAFT_21365</name>
</gene>
<feature type="transmembrane region" description="Helical" evidence="7">
    <location>
        <begin position="673"/>
        <end position="695"/>
    </location>
</feature>
<dbReference type="GO" id="GO:0005737">
    <property type="term" value="C:cytoplasm"/>
    <property type="evidence" value="ECO:0007669"/>
    <property type="project" value="InterPro"/>
</dbReference>
<dbReference type="InterPro" id="IPR009080">
    <property type="entry name" value="tRNAsynth_Ia_anticodon-bd"/>
</dbReference>
<evidence type="ECO:0000313" key="9">
    <source>
        <dbReference type="EMBL" id="RKP27007.1"/>
    </source>
</evidence>
<feature type="non-terminal residue" evidence="9">
    <location>
        <position position="1"/>
    </location>
</feature>
<dbReference type="InterPro" id="IPR033705">
    <property type="entry name" value="Anticodon_Ia_Val"/>
</dbReference>
<dbReference type="InterPro" id="IPR036259">
    <property type="entry name" value="MFS_trans_sf"/>
</dbReference>
<dbReference type="PROSITE" id="PS50850">
    <property type="entry name" value="MFS"/>
    <property type="match status" value="1"/>
</dbReference>
<feature type="domain" description="Major facilitator superfamily (MFS) profile" evidence="8">
    <location>
        <begin position="382"/>
        <end position="760"/>
    </location>
</feature>
<feature type="transmembrane region" description="Helical" evidence="7">
    <location>
        <begin position="502"/>
        <end position="527"/>
    </location>
</feature>
<evidence type="ECO:0000256" key="4">
    <source>
        <dbReference type="ARBA" id="ARBA00022840"/>
    </source>
</evidence>
<dbReference type="InterPro" id="IPR019499">
    <property type="entry name" value="Val-tRNA_synth_tRNA-bd"/>
</dbReference>
<evidence type="ECO:0000256" key="3">
    <source>
        <dbReference type="ARBA" id="ARBA00022741"/>
    </source>
</evidence>
<dbReference type="InterPro" id="IPR052524">
    <property type="entry name" value="MFS_Cyanate_Porter"/>
</dbReference>
<feature type="transmembrane region" description="Helical" evidence="7">
    <location>
        <begin position="613"/>
        <end position="634"/>
    </location>
</feature>
<evidence type="ECO:0000256" key="5">
    <source>
        <dbReference type="ARBA" id="ARBA00022917"/>
    </source>
</evidence>
<dbReference type="CDD" id="cd07962">
    <property type="entry name" value="Anticodon_Ia_Val"/>
    <property type="match status" value="1"/>
</dbReference>
<keyword evidence="3" id="KW-0547">Nucleotide-binding</keyword>
<dbReference type="InterPro" id="IPR020846">
    <property type="entry name" value="MFS_dom"/>
</dbReference>
<feature type="transmembrane region" description="Helical" evidence="7">
    <location>
        <begin position="732"/>
        <end position="751"/>
    </location>
</feature>
<reference evidence="10" key="1">
    <citation type="journal article" date="2018" name="Nat. Microbiol.">
        <title>Leveraging single-cell genomics to expand the fungal tree of life.</title>
        <authorList>
            <person name="Ahrendt S.R."/>
            <person name="Quandt C.A."/>
            <person name="Ciobanu D."/>
            <person name="Clum A."/>
            <person name="Salamov A."/>
            <person name="Andreopoulos B."/>
            <person name="Cheng J.F."/>
            <person name="Woyke T."/>
            <person name="Pelin A."/>
            <person name="Henrissat B."/>
            <person name="Reynolds N.K."/>
            <person name="Benny G.L."/>
            <person name="Smith M.E."/>
            <person name="James T.Y."/>
            <person name="Grigoriev I.V."/>
        </authorList>
    </citation>
    <scope>NUCLEOTIDE SEQUENCE [LARGE SCALE GENOMIC DNA]</scope>
    <source>
        <strain evidence="10">Benny S71-1</strain>
    </source>
</reference>
<keyword evidence="4" id="KW-0067">ATP-binding</keyword>
<dbReference type="Pfam" id="PF08264">
    <property type="entry name" value="Anticodon_1"/>
    <property type="match status" value="1"/>
</dbReference>
<dbReference type="InterPro" id="IPR037118">
    <property type="entry name" value="Val-tRNA_synth_C_sf"/>
</dbReference>
<evidence type="ECO:0000259" key="8">
    <source>
        <dbReference type="PROSITE" id="PS50850"/>
    </source>
</evidence>
<dbReference type="GO" id="GO:0006438">
    <property type="term" value="P:valyl-tRNA aminoacylation"/>
    <property type="evidence" value="ECO:0007669"/>
    <property type="project" value="InterPro"/>
</dbReference>
<evidence type="ECO:0000256" key="2">
    <source>
        <dbReference type="ARBA" id="ARBA00022598"/>
    </source>
</evidence>
<dbReference type="GO" id="GO:0022857">
    <property type="term" value="F:transmembrane transporter activity"/>
    <property type="evidence" value="ECO:0007669"/>
    <property type="project" value="InterPro"/>
</dbReference>
<keyword evidence="10" id="KW-1185">Reference proteome</keyword>
<dbReference type="GO" id="GO:0016020">
    <property type="term" value="C:membrane"/>
    <property type="evidence" value="ECO:0007669"/>
    <property type="project" value="UniProtKB-SubCell"/>
</dbReference>
<protein>
    <submittedName>
        <fullName evidence="9">Major facilitator superfamily domain-containing protein</fullName>
    </submittedName>
</protein>
<dbReference type="SUPFAM" id="SSF103473">
    <property type="entry name" value="MFS general substrate transporter"/>
    <property type="match status" value="1"/>
</dbReference>
<evidence type="ECO:0000256" key="6">
    <source>
        <dbReference type="ARBA" id="ARBA00023146"/>
    </source>
</evidence>
<feature type="transmembrane region" description="Helical" evidence="7">
    <location>
        <begin position="448"/>
        <end position="465"/>
    </location>
</feature>
<sequence>RVGPVALGRLCRADGHIGEAQIGKISRRRIGERRIGLGGKDLRREVRHDRRRIAGGAADHQDAVGFGNRRRLEHFCENCRLDEAALRLTVRRDIDIEIQIGDQALALRHEILSRHGKHRIDDYGADALRFTLAAMAAQGRDIKLSTQRAYRFNDAAGIMYRFVWNIYCDWYLELAKPVLMGADSPAKAETQASIAWARDEILKLLHPFMPFLTEELWGVTAQRDGLLALAEWPLKASAETIIEPAISADPLAMPVVVMPAPEAAPFSDPAAEAEIGWLIELISAIRSMRAEMNIPPATLFPLVLVGASADIKARAERWSDLLVRGEVAAIPLKGVIDLGAEKVRLDKELAKATADIQRVDAKLGNEKFVANAPEERSSSFNALLLLWLAGNGLRLTILAVPPVLALIILDLKLSGTEVGILNAIPVFLFALVAVPGSLLIARVGAVPALIIGLLIAAAGSALRGFASDPWLLYITTIVMAAGIAVMQPSLPPIVRQWVPDRIGFATAVYTNGLLCGEIFPVMLAAFIVPLLAGSWRASLVLWSIPLVAIALIIFLFQPGGKDAPVSRHRLWMPDWRDPLLWKLGLIMSAPNQLYFCTNAFLPGYLLHTDRTDLIGPALTALNVGQLPASFLLLVMASRWERRKWPLLSAAALGIAGIAGILVSGHAWSLIGSAAMIGFACAITLTLVLALPALLVAPDDVPRMSAGIFTMGYGLAMTISVLGGIVWDITGNAAFAFVPIAVWMLPLIFFTLRTDFSSRRA</sequence>
<proteinExistence type="predicted"/>
<organism evidence="9 10">
    <name type="scientific">Syncephalis pseudoplumigaleata</name>
    <dbReference type="NCBI Taxonomy" id="1712513"/>
    <lineage>
        <taxon>Eukaryota</taxon>
        <taxon>Fungi</taxon>
        <taxon>Fungi incertae sedis</taxon>
        <taxon>Zoopagomycota</taxon>
        <taxon>Zoopagomycotina</taxon>
        <taxon>Zoopagomycetes</taxon>
        <taxon>Zoopagales</taxon>
        <taxon>Piptocephalidaceae</taxon>
        <taxon>Syncephalis</taxon>
    </lineage>
</organism>
<dbReference type="OrthoDB" id="2384433at2759"/>
<dbReference type="Pfam" id="PF10458">
    <property type="entry name" value="Val_tRNA-synt_C"/>
    <property type="match status" value="1"/>
</dbReference>
<dbReference type="GO" id="GO:0004832">
    <property type="term" value="F:valine-tRNA ligase activity"/>
    <property type="evidence" value="ECO:0007669"/>
    <property type="project" value="InterPro"/>
</dbReference>
<keyword evidence="7" id="KW-1133">Transmembrane helix</keyword>
<dbReference type="AlphaFoldDB" id="A0A4P9Z382"/>
<dbReference type="Gene3D" id="1.10.730.10">
    <property type="entry name" value="Isoleucyl-tRNA Synthetase, Domain 1"/>
    <property type="match status" value="2"/>
</dbReference>
<feature type="transmembrane region" description="Helical" evidence="7">
    <location>
        <begin position="539"/>
        <end position="558"/>
    </location>
</feature>
<dbReference type="SUPFAM" id="SSF47323">
    <property type="entry name" value="Anticodon-binding domain of a subclass of class I aminoacyl-tRNA synthetases"/>
    <property type="match status" value="1"/>
</dbReference>
<dbReference type="GO" id="GO:0005524">
    <property type="term" value="F:ATP binding"/>
    <property type="evidence" value="ECO:0007669"/>
    <property type="project" value="UniProtKB-KW"/>
</dbReference>
<name>A0A4P9Z382_9FUNG</name>
<evidence type="ECO:0000256" key="7">
    <source>
        <dbReference type="SAM" id="Phobius"/>
    </source>
</evidence>
<dbReference type="Proteomes" id="UP000278143">
    <property type="component" value="Unassembled WGS sequence"/>
</dbReference>
<dbReference type="Gene3D" id="1.10.287.380">
    <property type="entry name" value="Valyl-tRNA synthetase, C-terminal domain"/>
    <property type="match status" value="1"/>
</dbReference>
<evidence type="ECO:0000256" key="1">
    <source>
        <dbReference type="ARBA" id="ARBA00004141"/>
    </source>
</evidence>
<dbReference type="PANTHER" id="PTHR23523:SF2">
    <property type="entry name" value="2-NITROIMIDAZOLE TRANSPORTER"/>
    <property type="match status" value="1"/>
</dbReference>